<dbReference type="Proteomes" id="UP000619293">
    <property type="component" value="Unassembled WGS sequence"/>
</dbReference>
<comment type="caution">
    <text evidence="1">The sequence shown here is derived from an EMBL/GenBank/DDBJ whole genome shotgun (WGS) entry which is preliminary data.</text>
</comment>
<accession>A0A8J3JWP0</accession>
<organism evidence="1 2">
    <name type="scientific">Catellatospora chokoriensis</name>
    <dbReference type="NCBI Taxonomy" id="310353"/>
    <lineage>
        <taxon>Bacteria</taxon>
        <taxon>Bacillati</taxon>
        <taxon>Actinomycetota</taxon>
        <taxon>Actinomycetes</taxon>
        <taxon>Micromonosporales</taxon>
        <taxon>Micromonosporaceae</taxon>
        <taxon>Catellatospora</taxon>
    </lineage>
</organism>
<keyword evidence="2" id="KW-1185">Reference proteome</keyword>
<reference evidence="1 2" key="1">
    <citation type="submission" date="2021-01" db="EMBL/GenBank/DDBJ databases">
        <title>Whole genome shotgun sequence of Catellatospora chokoriensis NBRC 107358.</title>
        <authorList>
            <person name="Komaki H."/>
            <person name="Tamura T."/>
        </authorList>
    </citation>
    <scope>NUCLEOTIDE SEQUENCE [LARGE SCALE GENOMIC DNA]</scope>
    <source>
        <strain evidence="1 2">NBRC 107358</strain>
    </source>
</reference>
<dbReference type="AlphaFoldDB" id="A0A8J3JWP0"/>
<evidence type="ECO:0000313" key="1">
    <source>
        <dbReference type="EMBL" id="GIF88268.1"/>
    </source>
</evidence>
<evidence type="ECO:0008006" key="3">
    <source>
        <dbReference type="Google" id="ProtNLM"/>
    </source>
</evidence>
<proteinExistence type="predicted"/>
<sequence length="154" mass="16151">MTILSGAAGAWTGANGFRLMPQDQFAESPATLALATAAGGHMTTVAYTWAHPTDGPQQGLLALGAGEEPGAVTGLWSDSWHQQPAARIMPGTLRDGNLVELEADYGGGWLWRIIIDATGATLQLRMDNVIPAEHATAEIAAGPYPAMLMTLRRG</sequence>
<dbReference type="EMBL" id="BONG01000007">
    <property type="protein sequence ID" value="GIF88268.1"/>
    <property type="molecule type" value="Genomic_DNA"/>
</dbReference>
<evidence type="ECO:0000313" key="2">
    <source>
        <dbReference type="Proteomes" id="UP000619293"/>
    </source>
</evidence>
<protein>
    <recommendedName>
        <fullName evidence="3">DUF1579 domain-containing protein</fullName>
    </recommendedName>
</protein>
<dbReference type="RefSeq" id="WP_191843818.1">
    <property type="nucleotide sequence ID" value="NZ_BAAALB010000039.1"/>
</dbReference>
<gene>
    <name evidence="1" type="ORF">Cch02nite_17120</name>
</gene>
<name>A0A8J3JWP0_9ACTN</name>